<keyword evidence="1" id="KW-1133">Transmembrane helix</keyword>
<evidence type="ECO:0000313" key="2">
    <source>
        <dbReference type="EMBL" id="SMP17052.1"/>
    </source>
</evidence>
<evidence type="ECO:0008006" key="4">
    <source>
        <dbReference type="Google" id="ProtNLM"/>
    </source>
</evidence>
<evidence type="ECO:0000256" key="1">
    <source>
        <dbReference type="SAM" id="Phobius"/>
    </source>
</evidence>
<dbReference type="Proteomes" id="UP001157915">
    <property type="component" value="Unassembled WGS sequence"/>
</dbReference>
<feature type="transmembrane region" description="Helical" evidence="1">
    <location>
        <begin position="62"/>
        <end position="81"/>
    </location>
</feature>
<protein>
    <recommendedName>
        <fullName evidence="4">SMODS and SLOG-associating 2TM effector domain-containing protein</fullName>
    </recommendedName>
</protein>
<gene>
    <name evidence="2" type="ORF">SAMN06265367_102737</name>
</gene>
<comment type="caution">
    <text evidence="2">The sequence shown here is derived from an EMBL/GenBank/DDBJ whole genome shotgun (WGS) entry which is preliminary data.</text>
</comment>
<proteinExistence type="predicted"/>
<feature type="transmembrane region" description="Helical" evidence="1">
    <location>
        <begin position="176"/>
        <end position="197"/>
    </location>
</feature>
<dbReference type="EMBL" id="FXUA01000002">
    <property type="protein sequence ID" value="SMP17052.1"/>
    <property type="molecule type" value="Genomic_DNA"/>
</dbReference>
<dbReference type="RefSeq" id="WP_283412435.1">
    <property type="nucleotide sequence ID" value="NZ_FXUA01000002.1"/>
</dbReference>
<reference evidence="2 3" key="1">
    <citation type="submission" date="2017-05" db="EMBL/GenBank/DDBJ databases">
        <authorList>
            <person name="Varghese N."/>
            <person name="Submissions S."/>
        </authorList>
    </citation>
    <scope>NUCLEOTIDE SEQUENCE [LARGE SCALE GENOMIC DNA]</scope>
    <source>
        <strain evidence="2 3">DSM 15360</strain>
    </source>
</reference>
<keyword evidence="1" id="KW-0812">Transmembrane</keyword>
<accession>A0ABY1NSD3</accession>
<sequence>MIKNYLRYIGFWKNSVKTPPIKYEFKREKKISIAERKLGYLKEMEANHIERRNTIETKNSQLIGQASIVSSVFFLFISLLLESFSEIPFFYRVVLSLAFLIVLIHYLFAVIHATKTLEINRYQYPNRSTETIKGRKKEIDFINEEINDLVVIVDRSAELDNKKGDNLLYAARCFQIANIGFGILTIVIIIMIFFIPITKKQSDSGTKIEKPVGTVC</sequence>
<keyword evidence="3" id="KW-1185">Reference proteome</keyword>
<organism evidence="2 3">
    <name type="scientific">Algoriphagus winogradskyi</name>
    <dbReference type="NCBI Taxonomy" id="237017"/>
    <lineage>
        <taxon>Bacteria</taxon>
        <taxon>Pseudomonadati</taxon>
        <taxon>Bacteroidota</taxon>
        <taxon>Cytophagia</taxon>
        <taxon>Cytophagales</taxon>
        <taxon>Cyclobacteriaceae</taxon>
        <taxon>Algoriphagus</taxon>
    </lineage>
</organism>
<evidence type="ECO:0000313" key="3">
    <source>
        <dbReference type="Proteomes" id="UP001157915"/>
    </source>
</evidence>
<keyword evidence="1" id="KW-0472">Membrane</keyword>
<feature type="transmembrane region" description="Helical" evidence="1">
    <location>
        <begin position="93"/>
        <end position="113"/>
    </location>
</feature>
<name>A0ABY1NSD3_9BACT</name>